<reference evidence="2" key="1">
    <citation type="submission" date="2022-01" db="EMBL/GenBank/DDBJ databases">
        <title>Novel bile acid biosynthetic pathways are enriched in the microbiome of centenarians.</title>
        <authorList>
            <person name="Sato Y."/>
            <person name="Atarashi K."/>
            <person name="Plichta R.D."/>
            <person name="Arai Y."/>
            <person name="Sasajima S."/>
            <person name="Kearney M.S."/>
            <person name="Suda W."/>
            <person name="Takeshita K."/>
            <person name="Sasaki T."/>
            <person name="Okamoto S."/>
            <person name="Skelly N.A."/>
            <person name="Okamura Y."/>
            <person name="Vlamakis H."/>
            <person name="Li Y."/>
            <person name="Tanoue T."/>
            <person name="Takei H."/>
            <person name="Nittono H."/>
            <person name="Narushima S."/>
            <person name="Irie J."/>
            <person name="Itoh H."/>
            <person name="Moriya K."/>
            <person name="Sugiura Y."/>
            <person name="Suematsu M."/>
            <person name="Moritoki N."/>
            <person name="Shibata S."/>
            <person name="Littman R.D."/>
            <person name="Fischbach A.M."/>
            <person name="Uwamino Y."/>
            <person name="Inoue T."/>
            <person name="Honda A."/>
            <person name="Hattori M."/>
            <person name="Murai T."/>
            <person name="Xavier J.R."/>
            <person name="Hirose N."/>
            <person name="Honda K."/>
        </authorList>
    </citation>
    <scope>NUCLEOTIDE SEQUENCE</scope>
    <source>
        <strain evidence="2">CE91-St16</strain>
    </source>
</reference>
<sequence>MGTRSFMSAVRKWSRPVHRDLSFFFSGVLLIYAVSGFMLNHKRDFNSDYSVRRTELVFAQEIPRAEQEWTRARAEELLLRVGEEGNYLKHYFPEPDRLKVFIRGGSSLTVDLASGHAVYESIRKRPVLSSLNRLHYNPSRWWTVFSDVFLAGLIVIVLSGLVMMRGPKGLRGRGGVELIAGILIPLLFIFLT</sequence>
<dbReference type="Proteomes" id="UP001055105">
    <property type="component" value="Unassembled WGS sequence"/>
</dbReference>
<evidence type="ECO:0000313" key="3">
    <source>
        <dbReference type="Proteomes" id="UP001055105"/>
    </source>
</evidence>
<dbReference type="EMBL" id="BQOL01000002">
    <property type="protein sequence ID" value="GKI19601.1"/>
    <property type="molecule type" value="Genomic_DNA"/>
</dbReference>
<dbReference type="InterPro" id="IPR032307">
    <property type="entry name" value="PepSY_TM-like_2"/>
</dbReference>
<gene>
    <name evidence="2" type="ORF">CE91St16_25090</name>
</gene>
<keyword evidence="1" id="KW-0812">Transmembrane</keyword>
<feature type="transmembrane region" description="Helical" evidence="1">
    <location>
        <begin position="21"/>
        <end position="39"/>
    </location>
</feature>
<protein>
    <submittedName>
        <fullName evidence="2">Peptidase</fullName>
    </submittedName>
</protein>
<evidence type="ECO:0000256" key="1">
    <source>
        <dbReference type="SAM" id="Phobius"/>
    </source>
</evidence>
<dbReference type="RefSeq" id="WP_014776530.1">
    <property type="nucleotide sequence ID" value="NZ_AP025581.1"/>
</dbReference>
<dbReference type="PANTHER" id="PTHR40115:SF1">
    <property type="entry name" value="INNER MEMBRANE PROTEIN WITH PEPSY TM HELIX"/>
    <property type="match status" value="1"/>
</dbReference>
<comment type="caution">
    <text evidence="2">The sequence shown here is derived from an EMBL/GenBank/DDBJ whole genome shotgun (WGS) entry which is preliminary data.</text>
</comment>
<dbReference type="AlphaFoldDB" id="A0AA37NM48"/>
<feature type="transmembrane region" description="Helical" evidence="1">
    <location>
        <begin position="174"/>
        <end position="191"/>
    </location>
</feature>
<organism evidence="2 3">
    <name type="scientific">Alistipes finegoldii</name>
    <dbReference type="NCBI Taxonomy" id="214856"/>
    <lineage>
        <taxon>Bacteria</taxon>
        <taxon>Pseudomonadati</taxon>
        <taxon>Bacteroidota</taxon>
        <taxon>Bacteroidia</taxon>
        <taxon>Bacteroidales</taxon>
        <taxon>Rikenellaceae</taxon>
        <taxon>Alistipes</taxon>
    </lineage>
</organism>
<accession>A0AA37NM48</accession>
<dbReference type="PANTHER" id="PTHR40115">
    <property type="entry name" value="INNER MEMBRANE PROTEIN WITH PEPSY TM HELIX"/>
    <property type="match status" value="1"/>
</dbReference>
<dbReference type="Pfam" id="PF16357">
    <property type="entry name" value="PepSY_TM_like_2"/>
    <property type="match status" value="1"/>
</dbReference>
<proteinExistence type="predicted"/>
<evidence type="ECO:0000313" key="2">
    <source>
        <dbReference type="EMBL" id="GKI19601.1"/>
    </source>
</evidence>
<dbReference type="GeneID" id="79836730"/>
<keyword evidence="1" id="KW-1133">Transmembrane helix</keyword>
<keyword evidence="1" id="KW-0472">Membrane</keyword>
<feature type="transmembrane region" description="Helical" evidence="1">
    <location>
        <begin position="141"/>
        <end position="162"/>
    </location>
</feature>
<name>A0AA37NM48_9BACT</name>
<dbReference type="OMA" id="WIYYSDI"/>